<dbReference type="InterPro" id="IPR025714">
    <property type="entry name" value="Methyltranfer_dom"/>
</dbReference>
<reference evidence="5 6" key="1">
    <citation type="journal article" date="2018" name="J. Microbiol.">
        <title>Baekduia soli gen. nov., sp. nov., a novel bacterium isolated from the soil of Baekdu Mountain and proposal of a novel family name, Baekduiaceae fam. nov.</title>
        <authorList>
            <person name="An D.S."/>
            <person name="Siddiqi M.Z."/>
            <person name="Kim K.H."/>
            <person name="Yu H.S."/>
            <person name="Im W.T."/>
        </authorList>
    </citation>
    <scope>NUCLEOTIDE SEQUENCE [LARGE SCALE GENOMIC DNA]</scope>
    <source>
        <strain evidence="5 6">BR7-21</strain>
    </source>
</reference>
<dbReference type="InterPro" id="IPR029063">
    <property type="entry name" value="SAM-dependent_MTases_sf"/>
</dbReference>
<dbReference type="AlphaFoldDB" id="A0A5B8U958"/>
<dbReference type="EMBL" id="CP042430">
    <property type="protein sequence ID" value="QEC49535.1"/>
    <property type="molecule type" value="Genomic_DNA"/>
</dbReference>
<evidence type="ECO:0000256" key="2">
    <source>
        <dbReference type="ARBA" id="ARBA00022679"/>
    </source>
</evidence>
<dbReference type="GO" id="GO:0032259">
    <property type="term" value="P:methylation"/>
    <property type="evidence" value="ECO:0007669"/>
    <property type="project" value="UniProtKB-KW"/>
</dbReference>
<dbReference type="PANTHER" id="PTHR43464">
    <property type="entry name" value="METHYLTRANSFERASE"/>
    <property type="match status" value="1"/>
</dbReference>
<dbReference type="CDD" id="cd02440">
    <property type="entry name" value="AdoMet_MTases"/>
    <property type="match status" value="1"/>
</dbReference>
<keyword evidence="3" id="KW-0949">S-adenosyl-L-methionine</keyword>
<accession>A0A5B8U958</accession>
<dbReference type="OrthoDB" id="9777638at2"/>
<dbReference type="Pfam" id="PF13847">
    <property type="entry name" value="Methyltransf_31"/>
    <property type="match status" value="1"/>
</dbReference>
<dbReference type="PANTHER" id="PTHR43464:SF19">
    <property type="entry name" value="UBIQUINONE BIOSYNTHESIS O-METHYLTRANSFERASE, MITOCHONDRIAL"/>
    <property type="match status" value="1"/>
</dbReference>
<dbReference type="Proteomes" id="UP000321805">
    <property type="component" value="Chromosome"/>
</dbReference>
<keyword evidence="6" id="KW-1185">Reference proteome</keyword>
<keyword evidence="2 5" id="KW-0808">Transferase</keyword>
<evidence type="ECO:0000259" key="4">
    <source>
        <dbReference type="Pfam" id="PF13847"/>
    </source>
</evidence>
<gene>
    <name evidence="5" type="ORF">FSW04_19475</name>
</gene>
<dbReference type="KEGG" id="bsol:FSW04_19475"/>
<feature type="domain" description="Methyltransferase" evidence="4">
    <location>
        <begin position="55"/>
        <end position="164"/>
    </location>
</feature>
<proteinExistence type="predicted"/>
<protein>
    <submittedName>
        <fullName evidence="5">Class I SAM-dependent methyltransferase</fullName>
    </submittedName>
</protein>
<name>A0A5B8U958_9ACTN</name>
<evidence type="ECO:0000256" key="1">
    <source>
        <dbReference type="ARBA" id="ARBA00022603"/>
    </source>
</evidence>
<evidence type="ECO:0000313" key="5">
    <source>
        <dbReference type="EMBL" id="QEC49535.1"/>
    </source>
</evidence>
<dbReference type="SUPFAM" id="SSF53335">
    <property type="entry name" value="S-adenosyl-L-methionine-dependent methyltransferases"/>
    <property type="match status" value="1"/>
</dbReference>
<organism evidence="5 6">
    <name type="scientific">Baekduia soli</name>
    <dbReference type="NCBI Taxonomy" id="496014"/>
    <lineage>
        <taxon>Bacteria</taxon>
        <taxon>Bacillati</taxon>
        <taxon>Actinomycetota</taxon>
        <taxon>Thermoleophilia</taxon>
        <taxon>Solirubrobacterales</taxon>
        <taxon>Baekduiaceae</taxon>
        <taxon>Baekduia</taxon>
    </lineage>
</organism>
<evidence type="ECO:0000256" key="3">
    <source>
        <dbReference type="ARBA" id="ARBA00022691"/>
    </source>
</evidence>
<evidence type="ECO:0000313" key="6">
    <source>
        <dbReference type="Proteomes" id="UP000321805"/>
    </source>
</evidence>
<dbReference type="GO" id="GO:0008168">
    <property type="term" value="F:methyltransferase activity"/>
    <property type="evidence" value="ECO:0007669"/>
    <property type="project" value="UniProtKB-KW"/>
</dbReference>
<dbReference type="Gene3D" id="3.40.50.150">
    <property type="entry name" value="Vaccinia Virus protein VP39"/>
    <property type="match status" value="1"/>
</dbReference>
<dbReference type="RefSeq" id="WP_146921901.1">
    <property type="nucleotide sequence ID" value="NZ_CP042430.1"/>
</dbReference>
<keyword evidence="1 5" id="KW-0489">Methyltransferase</keyword>
<sequence length="291" mass="30931">MAEIASGRPTPENAEATGAWDGPLFERFVRFRDTLVAGLAVHGEEALRRHPPAPGQRVLDVGCGFGDLTCRLAGLVGPAGEAVGVDVAPRFVEAARAEAVAASVANARFAAADVQVADLGGPYDHAYSRFGTMFFAGPVAALRNVRSALVPGGRLVMVVWRTRTDNAWLYRAQQIVEDLVERPAEYDEPTCGPGPFSMADADTVSDILLHAGFTAVGLERFDAPIRCGHDLDEAVDIVMALGPAGEILRLAGERAAHRHDEVRAALREGMAEFQTPEGLFATSSTWIVTAA</sequence>